<evidence type="ECO:0000313" key="5">
    <source>
        <dbReference type="EMBL" id="MBW59677.1"/>
    </source>
</evidence>
<evidence type="ECO:0000256" key="4">
    <source>
        <dbReference type="SAM" id="MobiDB-lite"/>
    </source>
</evidence>
<dbReference type="GO" id="GO:0006357">
    <property type="term" value="P:regulation of transcription by RNA polymerase II"/>
    <property type="evidence" value="ECO:0007669"/>
    <property type="project" value="TreeGrafter"/>
</dbReference>
<dbReference type="EMBL" id="GGFJ01010536">
    <property type="protein sequence ID" value="MBW59677.1"/>
    <property type="molecule type" value="Transcribed_RNA"/>
</dbReference>
<dbReference type="InterPro" id="IPR051365">
    <property type="entry name" value="TOX_HMG-box_domain"/>
</dbReference>
<evidence type="ECO:0000256" key="3">
    <source>
        <dbReference type="ARBA" id="ARBA00023242"/>
    </source>
</evidence>
<evidence type="ECO:0008006" key="6">
    <source>
        <dbReference type="Google" id="ProtNLM"/>
    </source>
</evidence>
<proteinExistence type="predicted"/>
<dbReference type="PANTHER" id="PTHR45781:SF1">
    <property type="entry name" value="HMG BOX DOMAIN-CONTAINING PROTEIN"/>
    <property type="match status" value="1"/>
</dbReference>
<dbReference type="PANTHER" id="PTHR45781">
    <property type="entry name" value="AGAP000281-PA"/>
    <property type="match status" value="1"/>
</dbReference>
<dbReference type="AlphaFoldDB" id="A0A2M4C2X7"/>
<reference evidence="5" key="1">
    <citation type="submission" date="2018-01" db="EMBL/GenBank/DDBJ databases">
        <title>An insight into the sialome of Amazonian anophelines.</title>
        <authorList>
            <person name="Ribeiro J.M."/>
            <person name="Scarpassa V."/>
            <person name="Calvo E."/>
        </authorList>
    </citation>
    <scope>NUCLEOTIDE SEQUENCE</scope>
    <source>
        <tissue evidence="5">Salivary glands</tissue>
    </source>
</reference>
<keyword evidence="2" id="KW-0238">DNA-binding</keyword>
<dbReference type="GO" id="GO:0005634">
    <property type="term" value="C:nucleus"/>
    <property type="evidence" value="ECO:0007669"/>
    <property type="project" value="UniProtKB-SubCell"/>
</dbReference>
<organism evidence="5">
    <name type="scientific">Anopheles marajoara</name>
    <dbReference type="NCBI Taxonomy" id="58244"/>
    <lineage>
        <taxon>Eukaryota</taxon>
        <taxon>Metazoa</taxon>
        <taxon>Ecdysozoa</taxon>
        <taxon>Arthropoda</taxon>
        <taxon>Hexapoda</taxon>
        <taxon>Insecta</taxon>
        <taxon>Pterygota</taxon>
        <taxon>Neoptera</taxon>
        <taxon>Endopterygota</taxon>
        <taxon>Diptera</taxon>
        <taxon>Nematocera</taxon>
        <taxon>Culicoidea</taxon>
        <taxon>Culicidae</taxon>
        <taxon>Anophelinae</taxon>
        <taxon>Anopheles</taxon>
    </lineage>
</organism>
<evidence type="ECO:0000256" key="1">
    <source>
        <dbReference type="ARBA" id="ARBA00004123"/>
    </source>
</evidence>
<dbReference type="GO" id="GO:0031490">
    <property type="term" value="F:chromatin DNA binding"/>
    <property type="evidence" value="ECO:0007669"/>
    <property type="project" value="TreeGrafter"/>
</dbReference>
<protein>
    <recommendedName>
        <fullName evidence="6">TOX high mobility group box family member 4</fullName>
    </recommendedName>
</protein>
<evidence type="ECO:0000256" key="2">
    <source>
        <dbReference type="ARBA" id="ARBA00023125"/>
    </source>
</evidence>
<feature type="compositionally biased region" description="Gly residues" evidence="4">
    <location>
        <begin position="33"/>
        <end position="44"/>
    </location>
</feature>
<sequence>MQQPQLHFDSQRYSDSVKLTPNPQHHQQPHQGQQGGGGVGGDGSGSMHLNNGTVADHADQMQPTEAPPSGPAIASEVEQTVQPQQCIRQGCTNMAIVNSDWEDEYCSSECVVTHCRDVFGHWVQSNSTPQQTISTVK</sequence>
<feature type="region of interest" description="Disordered" evidence="4">
    <location>
        <begin position="1"/>
        <end position="81"/>
    </location>
</feature>
<accession>A0A2M4C2X7</accession>
<comment type="subcellular location">
    <subcellularLocation>
        <location evidence="1">Nucleus</location>
    </subcellularLocation>
</comment>
<name>A0A2M4C2X7_9DIPT</name>
<keyword evidence="3" id="KW-0539">Nucleus</keyword>
<feature type="compositionally biased region" description="Polar residues" evidence="4">
    <location>
        <begin position="11"/>
        <end position="23"/>
    </location>
</feature>